<feature type="domain" description="DUF5641" evidence="1">
    <location>
        <begin position="110"/>
        <end position="183"/>
    </location>
</feature>
<dbReference type="InterPro" id="IPR036397">
    <property type="entry name" value="RNaseH_sf"/>
</dbReference>
<dbReference type="PANTHER" id="PTHR47331">
    <property type="entry name" value="PHD-TYPE DOMAIN-CONTAINING PROTEIN"/>
    <property type="match status" value="1"/>
</dbReference>
<reference evidence="2 3" key="1">
    <citation type="journal article" date="2017" name="PLoS Biol.">
        <title>The sea cucumber genome provides insights into morphological evolution and visceral regeneration.</title>
        <authorList>
            <person name="Zhang X."/>
            <person name="Sun L."/>
            <person name="Yuan J."/>
            <person name="Sun Y."/>
            <person name="Gao Y."/>
            <person name="Zhang L."/>
            <person name="Li S."/>
            <person name="Dai H."/>
            <person name="Hamel J.F."/>
            <person name="Liu C."/>
            <person name="Yu Y."/>
            <person name="Liu S."/>
            <person name="Lin W."/>
            <person name="Guo K."/>
            <person name="Jin S."/>
            <person name="Xu P."/>
            <person name="Storey K.B."/>
            <person name="Huan P."/>
            <person name="Zhang T."/>
            <person name="Zhou Y."/>
            <person name="Zhang J."/>
            <person name="Lin C."/>
            <person name="Li X."/>
            <person name="Xing L."/>
            <person name="Huo D."/>
            <person name="Sun M."/>
            <person name="Wang L."/>
            <person name="Mercier A."/>
            <person name="Li F."/>
            <person name="Yang H."/>
            <person name="Xiang J."/>
        </authorList>
    </citation>
    <scope>NUCLEOTIDE SEQUENCE [LARGE SCALE GENOMIC DNA]</scope>
    <source>
        <strain evidence="2">Shaxun</strain>
        <tissue evidence="2">Muscle</tissue>
    </source>
</reference>
<dbReference type="EMBL" id="MRZV01002241">
    <property type="protein sequence ID" value="PIK34226.1"/>
    <property type="molecule type" value="Genomic_DNA"/>
</dbReference>
<dbReference type="Pfam" id="PF18701">
    <property type="entry name" value="DUF5641"/>
    <property type="match status" value="1"/>
</dbReference>
<keyword evidence="3" id="KW-1185">Reference proteome</keyword>
<dbReference type="Gene3D" id="3.30.420.10">
    <property type="entry name" value="Ribonuclease H-like superfamily/Ribonuclease H"/>
    <property type="match status" value="1"/>
</dbReference>
<proteinExistence type="predicted"/>
<dbReference type="InterPro" id="IPR040676">
    <property type="entry name" value="DUF5641"/>
</dbReference>
<organism evidence="2 3">
    <name type="scientific">Stichopus japonicus</name>
    <name type="common">Sea cucumber</name>
    <dbReference type="NCBI Taxonomy" id="307972"/>
    <lineage>
        <taxon>Eukaryota</taxon>
        <taxon>Metazoa</taxon>
        <taxon>Echinodermata</taxon>
        <taxon>Eleutherozoa</taxon>
        <taxon>Echinozoa</taxon>
        <taxon>Holothuroidea</taxon>
        <taxon>Aspidochirotacea</taxon>
        <taxon>Aspidochirotida</taxon>
        <taxon>Stichopodidae</taxon>
        <taxon>Apostichopus</taxon>
    </lineage>
</organism>
<dbReference type="PANTHER" id="PTHR47331:SF1">
    <property type="entry name" value="GAG-LIKE PROTEIN"/>
    <property type="match status" value="1"/>
</dbReference>
<evidence type="ECO:0000313" key="3">
    <source>
        <dbReference type="Proteomes" id="UP000230750"/>
    </source>
</evidence>
<dbReference type="GO" id="GO:0003676">
    <property type="term" value="F:nucleic acid binding"/>
    <property type="evidence" value="ECO:0007669"/>
    <property type="project" value="InterPro"/>
</dbReference>
<dbReference type="Proteomes" id="UP000230750">
    <property type="component" value="Unassembled WGS sequence"/>
</dbReference>
<name>A0A2G8JEQ3_STIJA</name>
<protein>
    <recommendedName>
        <fullName evidence="1">DUF5641 domain-containing protein</fullName>
    </recommendedName>
</protein>
<gene>
    <name evidence="2" type="ORF">BSL78_28949</name>
</gene>
<dbReference type="OrthoDB" id="8958038at2759"/>
<dbReference type="STRING" id="307972.A0A2G8JEQ3"/>
<sequence>MNKDDVEAFFHSKGCEWHFNPPTASHFGGAWERLIRSVRRILRGVLRQQTVTDEVLTTVLLRLNLFSTQDLSLTSPQIQKMRSLLLRNHLLLMRHGPDTPVDAGVSYGRKRWLQVQYLASLFWNRWRKEYLPLLQKRHKWNVPKENVVIGDIVLLTDETIPRGKWPLARIITVFKSSDGKVRSC</sequence>
<evidence type="ECO:0000259" key="1">
    <source>
        <dbReference type="Pfam" id="PF18701"/>
    </source>
</evidence>
<dbReference type="AlphaFoldDB" id="A0A2G8JEQ3"/>
<evidence type="ECO:0000313" key="2">
    <source>
        <dbReference type="EMBL" id="PIK34226.1"/>
    </source>
</evidence>
<accession>A0A2G8JEQ3</accession>
<comment type="caution">
    <text evidence="2">The sequence shown here is derived from an EMBL/GenBank/DDBJ whole genome shotgun (WGS) entry which is preliminary data.</text>
</comment>